<evidence type="ECO:0000256" key="6">
    <source>
        <dbReference type="RuleBase" id="RU365068"/>
    </source>
</evidence>
<evidence type="ECO:0000313" key="10">
    <source>
        <dbReference type="EMBL" id="KAG0260404.1"/>
    </source>
</evidence>
<evidence type="ECO:0000313" key="11">
    <source>
        <dbReference type="Proteomes" id="UP001194580"/>
    </source>
</evidence>
<evidence type="ECO:0000256" key="7">
    <source>
        <dbReference type="SAM" id="MobiDB-lite"/>
    </source>
</evidence>
<dbReference type="GO" id="GO:0005524">
    <property type="term" value="F:ATP binding"/>
    <property type="evidence" value="ECO:0007669"/>
    <property type="project" value="UniProtKB-UniRule"/>
</dbReference>
<keyword evidence="1 6" id="KW-0547">Nucleotide-binding</keyword>
<evidence type="ECO:0000256" key="2">
    <source>
        <dbReference type="ARBA" id="ARBA00022801"/>
    </source>
</evidence>
<evidence type="ECO:0000256" key="5">
    <source>
        <dbReference type="ARBA" id="ARBA00022884"/>
    </source>
</evidence>
<dbReference type="GO" id="GO:0003723">
    <property type="term" value="F:RNA binding"/>
    <property type="evidence" value="ECO:0007669"/>
    <property type="project" value="UniProtKB-UniRule"/>
</dbReference>
<dbReference type="InterPro" id="IPR027417">
    <property type="entry name" value="P-loop_NTPase"/>
</dbReference>
<organism evidence="10 11">
    <name type="scientific">Linnemannia exigua</name>
    <dbReference type="NCBI Taxonomy" id="604196"/>
    <lineage>
        <taxon>Eukaryota</taxon>
        <taxon>Fungi</taxon>
        <taxon>Fungi incertae sedis</taxon>
        <taxon>Mucoromycota</taxon>
        <taxon>Mortierellomycotina</taxon>
        <taxon>Mortierellomycetes</taxon>
        <taxon>Mortierellales</taxon>
        <taxon>Mortierellaceae</taxon>
        <taxon>Linnemannia</taxon>
    </lineage>
</organism>
<dbReference type="EC" id="3.6.4.13" evidence="6"/>
<keyword evidence="4 6" id="KW-0067">ATP-binding</keyword>
<dbReference type="Pfam" id="PF00271">
    <property type="entry name" value="Helicase_C"/>
    <property type="match status" value="1"/>
</dbReference>
<dbReference type="SMART" id="SM00490">
    <property type="entry name" value="HELICc"/>
    <property type="match status" value="1"/>
</dbReference>
<dbReference type="EMBL" id="JAAAIL010002112">
    <property type="protein sequence ID" value="KAG0260404.1"/>
    <property type="molecule type" value="Genomic_DNA"/>
</dbReference>
<dbReference type="PROSITE" id="PS00039">
    <property type="entry name" value="DEAD_ATP_HELICASE"/>
    <property type="match status" value="1"/>
</dbReference>
<dbReference type="CDD" id="cd18787">
    <property type="entry name" value="SF2_C_DEAD"/>
    <property type="match status" value="1"/>
</dbReference>
<dbReference type="InterPro" id="IPR014001">
    <property type="entry name" value="Helicase_ATP-bd"/>
</dbReference>
<comment type="caution">
    <text evidence="10">The sequence shown here is derived from an EMBL/GenBank/DDBJ whole genome shotgun (WGS) entry which is preliminary data.</text>
</comment>
<name>A0AAD4D2Z7_9FUNG</name>
<dbReference type="AlphaFoldDB" id="A0AAD4D2Z7"/>
<feature type="compositionally biased region" description="Acidic residues" evidence="7">
    <location>
        <begin position="690"/>
        <end position="704"/>
    </location>
</feature>
<evidence type="ECO:0000259" key="9">
    <source>
        <dbReference type="PROSITE" id="PS51194"/>
    </source>
</evidence>
<evidence type="ECO:0000259" key="8">
    <source>
        <dbReference type="PROSITE" id="PS51192"/>
    </source>
</evidence>
<dbReference type="InterPro" id="IPR000629">
    <property type="entry name" value="RNA-helicase_DEAD-box_CS"/>
</dbReference>
<sequence>MFNIRRFDIEAETAQESSATTTTTATTTPTTPANNILAKLNARLNKNKPQHTPSTASSDNNTSSKDKDSIPNKDTHKHKKDRDATNSKGTNEISYKRSREEEDARVAREEARRNKEQQSGKQRWEKRAKELKDSDLVPNDVRLALKAEAEAKAKAEKEAKKFPFGVPAPVVVAAAPIGGADDEEDEDEDMEDGDEDKDEQDLDQDEDEDQEDDNKDRPVLELDGVERFADEAAADAALAELAALVPLPTFETKEITALEKERAKSMGIPDWLAHPTLIEPSEKSNRPITEPMFGFSDRLIKQCKKAGIEECFAVQTAVIPVLMRARHLGDIRRAPGDLCVSAPTGSGKTLAYVLPIVEILSQRVVTRLRALVVLPTRDLCIQVKETFDTFVKGTDLKIATSTGQNSFAHEQAILVGESHSFPNSPRVLGGHSRVDVLITTPGRLIDHIKSTPNFTLQHLRFLVIDEADRLLNQSFQDWLFHILNAIHPSPERKFLGVDGSESIQVKRDHLGFPIHDAIAPGFLSSFFQLPESDVEDPKALSVQKLLFSATLTRNPAKIASLQLSDPQYVAVQEGGSGQDGEDKAKYTTPAGLTEHMIVCETSEKPLMVLHLLHHLKVRSALCFTKSVESAHRLYKLIQLYEKIRTTTLVASPVAAVESKEEGSGAGKKADKTDKKKKSADKDQDISGSEGESDESSSESEDDDSSSSGSDSDSSSEEEDEDEGESSDVEMEQAVASTDMDIDSTTPTAPTAPMDAIVVAEFSSDLPKSKRASILRAFNNGEIHLLICSDLISRGMDLSPVSTVINYDSPVYMKKYIHRVGRTARAGKTGTAYSLVEMQEARHFKEMITKAGHWEKIGRINVKPQEVKDLVKGYEKALGGLKDVLVSSSRAGKKGNVRRSFK</sequence>
<dbReference type="InterPro" id="IPR011545">
    <property type="entry name" value="DEAD/DEAH_box_helicase_dom"/>
</dbReference>
<protein>
    <recommendedName>
        <fullName evidence="6">ATP-dependent RNA helicase</fullName>
        <ecNumber evidence="6">3.6.4.13</ecNumber>
    </recommendedName>
</protein>
<feature type="compositionally biased region" description="Acidic residues" evidence="7">
    <location>
        <begin position="180"/>
        <end position="213"/>
    </location>
</feature>
<dbReference type="GO" id="GO:0003724">
    <property type="term" value="F:RNA helicase activity"/>
    <property type="evidence" value="ECO:0007669"/>
    <property type="project" value="UniProtKB-EC"/>
</dbReference>
<feature type="compositionally biased region" description="Basic and acidic residues" evidence="7">
    <location>
        <begin position="94"/>
        <end position="131"/>
    </location>
</feature>
<dbReference type="GO" id="GO:0016787">
    <property type="term" value="F:hydrolase activity"/>
    <property type="evidence" value="ECO:0007669"/>
    <property type="project" value="UniProtKB-KW"/>
</dbReference>
<evidence type="ECO:0000256" key="3">
    <source>
        <dbReference type="ARBA" id="ARBA00022806"/>
    </source>
</evidence>
<dbReference type="Pfam" id="PF00270">
    <property type="entry name" value="DEAD"/>
    <property type="match status" value="1"/>
</dbReference>
<feature type="compositionally biased region" description="Basic and acidic residues" evidence="7">
    <location>
        <begin position="657"/>
        <end position="684"/>
    </location>
</feature>
<gene>
    <name evidence="10" type="primary">DBP6</name>
    <name evidence="10" type="ORF">BGZ95_004468</name>
</gene>
<comment type="function">
    <text evidence="6">RNA helicase.</text>
</comment>
<feature type="region of interest" description="Disordered" evidence="7">
    <location>
        <begin position="178"/>
        <end position="219"/>
    </location>
</feature>
<comment type="catalytic activity">
    <reaction evidence="6">
        <text>ATP + H2O = ADP + phosphate + H(+)</text>
        <dbReference type="Rhea" id="RHEA:13065"/>
        <dbReference type="ChEBI" id="CHEBI:15377"/>
        <dbReference type="ChEBI" id="CHEBI:15378"/>
        <dbReference type="ChEBI" id="CHEBI:30616"/>
        <dbReference type="ChEBI" id="CHEBI:43474"/>
        <dbReference type="ChEBI" id="CHEBI:456216"/>
        <dbReference type="EC" id="3.6.4.13"/>
    </reaction>
</comment>
<dbReference type="PROSITE" id="PS51194">
    <property type="entry name" value="HELICASE_CTER"/>
    <property type="match status" value="1"/>
</dbReference>
<keyword evidence="11" id="KW-1185">Reference proteome</keyword>
<keyword evidence="2 6" id="KW-0378">Hydrolase</keyword>
<feature type="compositionally biased region" description="Acidic residues" evidence="7">
    <location>
        <begin position="713"/>
        <end position="729"/>
    </location>
</feature>
<keyword evidence="5 6" id="KW-0694">RNA-binding</keyword>
<feature type="compositionally biased region" description="Low complexity" evidence="7">
    <location>
        <begin position="54"/>
        <end position="63"/>
    </location>
</feature>
<dbReference type="CDD" id="cd17956">
    <property type="entry name" value="DEADc_DDX51"/>
    <property type="match status" value="1"/>
</dbReference>
<dbReference type="SMART" id="SM00487">
    <property type="entry name" value="DEXDc"/>
    <property type="match status" value="1"/>
</dbReference>
<feature type="compositionally biased region" description="Basic and acidic residues" evidence="7">
    <location>
        <begin position="64"/>
        <end position="74"/>
    </location>
</feature>
<reference evidence="10" key="1">
    <citation type="journal article" date="2020" name="Fungal Divers.">
        <title>Resolving the Mortierellaceae phylogeny through synthesis of multi-gene phylogenetics and phylogenomics.</title>
        <authorList>
            <person name="Vandepol N."/>
            <person name="Liber J."/>
            <person name="Desiro A."/>
            <person name="Na H."/>
            <person name="Kennedy M."/>
            <person name="Barry K."/>
            <person name="Grigoriev I.V."/>
            <person name="Miller A.N."/>
            <person name="O'Donnell K."/>
            <person name="Stajich J.E."/>
            <person name="Bonito G."/>
        </authorList>
    </citation>
    <scope>NUCLEOTIDE SEQUENCE</scope>
    <source>
        <strain evidence="10">NRRL 28262</strain>
    </source>
</reference>
<proteinExistence type="inferred from homology"/>
<comment type="similarity">
    <text evidence="6">Belongs to the DEAD box helicase family.</text>
</comment>
<feature type="compositionally biased region" description="Low complexity" evidence="7">
    <location>
        <begin position="12"/>
        <end position="33"/>
    </location>
</feature>
<evidence type="ECO:0000256" key="1">
    <source>
        <dbReference type="ARBA" id="ARBA00022741"/>
    </source>
</evidence>
<dbReference type="Proteomes" id="UP001194580">
    <property type="component" value="Unassembled WGS sequence"/>
</dbReference>
<feature type="region of interest" description="Disordered" evidence="7">
    <location>
        <begin position="1"/>
        <end position="131"/>
    </location>
</feature>
<feature type="region of interest" description="Disordered" evidence="7">
    <location>
        <begin position="654"/>
        <end position="729"/>
    </location>
</feature>
<dbReference type="PROSITE" id="PS51192">
    <property type="entry name" value="HELICASE_ATP_BIND_1"/>
    <property type="match status" value="1"/>
</dbReference>
<feature type="domain" description="Helicase ATP-binding" evidence="8">
    <location>
        <begin position="329"/>
        <end position="569"/>
    </location>
</feature>
<accession>A0AAD4D2Z7</accession>
<feature type="domain" description="Helicase C-terminal" evidence="9">
    <location>
        <begin position="729"/>
        <end position="874"/>
    </location>
</feature>
<dbReference type="Gene3D" id="3.40.50.300">
    <property type="entry name" value="P-loop containing nucleotide triphosphate hydrolases"/>
    <property type="match status" value="2"/>
</dbReference>
<evidence type="ECO:0000256" key="4">
    <source>
        <dbReference type="ARBA" id="ARBA00022840"/>
    </source>
</evidence>
<dbReference type="InterPro" id="IPR001650">
    <property type="entry name" value="Helicase_C-like"/>
</dbReference>
<dbReference type="PANTHER" id="PTHR24031">
    <property type="entry name" value="RNA HELICASE"/>
    <property type="match status" value="1"/>
</dbReference>
<keyword evidence="3 6" id="KW-0347">Helicase</keyword>
<dbReference type="SUPFAM" id="SSF52540">
    <property type="entry name" value="P-loop containing nucleoside triphosphate hydrolases"/>
    <property type="match status" value="2"/>
</dbReference>
<comment type="domain">
    <text evidence="6">The Q motif is unique to and characteristic of the DEAD box family of RNA helicases and controls ATP binding and hydrolysis.</text>
</comment>